<dbReference type="CDD" id="cd18096">
    <property type="entry name" value="SpoU-like"/>
    <property type="match status" value="1"/>
</dbReference>
<sequence length="781" mass="87281">MAAAAVVESLVVVHNVAKRHNIGTLARSATAFGVSEMVLVGRRDFNSFGSHGSSSHLRFRHFHSLSDARRYLKEDRGCDICGVEIADGAFPVNVQPFTKSTAFLLGNEGTGLSEKECEICDFFVYIPQYGGGTASLNVTVAASIVLHHFGVWAGFPERSRDGNKFVVAKKPLKQAFYLPGTYPRWYTDSGLLYAKVNSLTSFRTELPYGYYTLPFCHPTGGVKQMAESLGELLMGDRVENSPYRFKMNTNEAGIFLCSTGPLSSHQVETLKQRINKQYNVNLILDGLPAIRYAEKDGQNLRGTGYPVGIQFNNAYYVFNHLKFKVLIHKSDVADYLHTIVGFEVTPCSHNHIQEEGSQELKMYDKLSIKIHCDPQMPAMEVKEQNEILFSYDVSFEESEIKWPSRWDIYLEAGESRVHWLSIMNSLAIVTLLASIILIILFRTVRRDLMHYEAGQQTQEEVSGWKLVSGDVFRAPTNPDILCIMVGDGVQILAMGVITILFAAIGFMSPSSRGALINGMIFFYVALGFVGGYVSAKLWRTINNGKFKGWVLVSLKTSFLFTGTAFLDITLLNFLLWGSQSSGALPLSSFGTLLLLWSCVSTPLTLVGSYFGARSDLIRFPTKPSQIPHEIPSQTYPSWMWIVGAGVIPFATLFMELFFIMSSYWHGQAHYVFGFLFIVMVLLVLVCAEVSLVLTYVELCAEDWQWWWKSFFASGSVAIYVLIYSVLYLVLDLHSLSGPVSAWLYIGYSLLIVFAVFLATGAVGFLSSFCFVYYLFSSVKQD</sequence>
<evidence type="ECO:0000256" key="5">
    <source>
        <dbReference type="ARBA" id="ARBA00022679"/>
    </source>
</evidence>
<feature type="transmembrane region" description="Helical" evidence="12">
    <location>
        <begin position="638"/>
        <end position="664"/>
    </location>
</feature>
<dbReference type="GO" id="GO:0006396">
    <property type="term" value="P:RNA processing"/>
    <property type="evidence" value="ECO:0007669"/>
    <property type="project" value="InterPro"/>
</dbReference>
<dbReference type="OrthoDB" id="1666796at2759"/>
<dbReference type="InterPro" id="IPR029028">
    <property type="entry name" value="Alpha/beta_knot_MTases"/>
</dbReference>
<dbReference type="Gene3D" id="3.40.1280.10">
    <property type="match status" value="1"/>
</dbReference>
<keyword evidence="9 12" id="KW-1133">Transmembrane helix</keyword>
<feature type="transmembrane region" description="Helical" evidence="12">
    <location>
        <begin position="589"/>
        <end position="612"/>
    </location>
</feature>
<evidence type="ECO:0000256" key="7">
    <source>
        <dbReference type="ARBA" id="ARBA00022729"/>
    </source>
</evidence>
<keyword evidence="5" id="KW-0808">Transferase</keyword>
<protein>
    <recommendedName>
        <fullName evidence="12">Transmembrane 9 superfamily member</fullName>
    </recommendedName>
</protein>
<feature type="transmembrane region" description="Helical" evidence="12">
    <location>
        <begin position="514"/>
        <end position="535"/>
    </location>
</feature>
<dbReference type="Proteomes" id="UP001085076">
    <property type="component" value="Miscellaneous, Linkage group lg02"/>
</dbReference>
<dbReference type="AlphaFoldDB" id="A0A9D5CX65"/>
<evidence type="ECO:0000256" key="2">
    <source>
        <dbReference type="ARBA" id="ARBA00004653"/>
    </source>
</evidence>
<evidence type="ECO:0000259" key="13">
    <source>
        <dbReference type="Pfam" id="PF00588"/>
    </source>
</evidence>
<proteinExistence type="inferred from homology"/>
<keyword evidence="11 12" id="KW-0472">Membrane</keyword>
<gene>
    <name evidence="14" type="ORF">J5N97_008979</name>
</gene>
<dbReference type="GO" id="GO:0010008">
    <property type="term" value="C:endosome membrane"/>
    <property type="evidence" value="ECO:0007669"/>
    <property type="project" value="UniProtKB-SubCell"/>
</dbReference>
<reference evidence="14" key="2">
    <citation type="journal article" date="2022" name="Hortic Res">
        <title>The genome of Dioscorea zingiberensis sheds light on the biosynthesis, origin and evolution of the medicinally important diosgenin saponins.</title>
        <authorList>
            <person name="Li Y."/>
            <person name="Tan C."/>
            <person name="Li Z."/>
            <person name="Guo J."/>
            <person name="Li S."/>
            <person name="Chen X."/>
            <person name="Wang C."/>
            <person name="Dai X."/>
            <person name="Yang H."/>
            <person name="Song W."/>
            <person name="Hou L."/>
            <person name="Xu J."/>
            <person name="Tong Z."/>
            <person name="Xu A."/>
            <person name="Yuan X."/>
            <person name="Wang W."/>
            <person name="Yang Q."/>
            <person name="Chen L."/>
            <person name="Sun Z."/>
            <person name="Wang K."/>
            <person name="Pan B."/>
            <person name="Chen J."/>
            <person name="Bao Y."/>
            <person name="Liu F."/>
            <person name="Qi X."/>
            <person name="Gang D.R."/>
            <person name="Wen J."/>
            <person name="Li J."/>
        </authorList>
    </citation>
    <scope>NUCLEOTIDE SEQUENCE</scope>
    <source>
        <strain evidence="14">Dzin_1.0</strain>
    </source>
</reference>
<dbReference type="GO" id="GO:0008173">
    <property type="term" value="F:RNA methyltransferase activity"/>
    <property type="evidence" value="ECO:0007669"/>
    <property type="project" value="InterPro"/>
</dbReference>
<name>A0A9D5CX65_9LILI</name>
<organism evidence="14 15">
    <name type="scientific">Dioscorea zingiberensis</name>
    <dbReference type="NCBI Taxonomy" id="325984"/>
    <lineage>
        <taxon>Eukaryota</taxon>
        <taxon>Viridiplantae</taxon>
        <taxon>Streptophyta</taxon>
        <taxon>Embryophyta</taxon>
        <taxon>Tracheophyta</taxon>
        <taxon>Spermatophyta</taxon>
        <taxon>Magnoliopsida</taxon>
        <taxon>Liliopsida</taxon>
        <taxon>Dioscoreales</taxon>
        <taxon>Dioscoreaceae</taxon>
        <taxon>Dioscorea</taxon>
    </lineage>
</organism>
<reference evidence="14" key="1">
    <citation type="submission" date="2021-03" db="EMBL/GenBank/DDBJ databases">
        <authorList>
            <person name="Li Z."/>
            <person name="Yang C."/>
        </authorList>
    </citation>
    <scope>NUCLEOTIDE SEQUENCE</scope>
    <source>
        <strain evidence="14">Dzin_1.0</strain>
        <tissue evidence="14">Leaf</tissue>
    </source>
</reference>
<dbReference type="GO" id="GO:0032259">
    <property type="term" value="P:methylation"/>
    <property type="evidence" value="ECO:0007669"/>
    <property type="project" value="UniProtKB-KW"/>
</dbReference>
<keyword evidence="10" id="KW-0333">Golgi apparatus</keyword>
<dbReference type="InterPro" id="IPR001537">
    <property type="entry name" value="SpoU_MeTrfase"/>
</dbReference>
<keyword evidence="7" id="KW-0732">Signal</keyword>
<comment type="subcellular location">
    <subcellularLocation>
        <location evidence="1">Endosome membrane</location>
        <topology evidence="1">Multi-pass membrane protein</topology>
    </subcellularLocation>
    <subcellularLocation>
        <location evidence="2">Golgi apparatus membrane</location>
        <topology evidence="2">Multi-pass membrane protein</topology>
    </subcellularLocation>
</comment>
<keyword evidence="15" id="KW-1185">Reference proteome</keyword>
<dbReference type="Pfam" id="PF00588">
    <property type="entry name" value="SpoU_methylase"/>
    <property type="match status" value="1"/>
</dbReference>
<evidence type="ECO:0000256" key="12">
    <source>
        <dbReference type="RuleBase" id="RU363079"/>
    </source>
</evidence>
<dbReference type="EMBL" id="JAGGNH010000002">
    <property type="protein sequence ID" value="KAJ0980724.1"/>
    <property type="molecule type" value="Genomic_DNA"/>
</dbReference>
<feature type="domain" description="tRNA/rRNA methyltransferase SpoU type" evidence="13">
    <location>
        <begin position="10"/>
        <end position="147"/>
    </location>
</feature>
<feature type="transmembrane region" description="Helical" evidence="12">
    <location>
        <begin position="491"/>
        <end position="508"/>
    </location>
</feature>
<evidence type="ECO:0000256" key="3">
    <source>
        <dbReference type="ARBA" id="ARBA00005227"/>
    </source>
</evidence>
<accession>A0A9D5CX65</accession>
<feature type="transmembrane region" description="Helical" evidence="12">
    <location>
        <begin position="419"/>
        <end position="441"/>
    </location>
</feature>
<dbReference type="PANTHER" id="PTHR10766:SF55">
    <property type="entry name" value="TRANSMEMBRANE 9 SUPERFAMILY MEMBER 4"/>
    <property type="match status" value="1"/>
</dbReference>
<dbReference type="PANTHER" id="PTHR10766">
    <property type="entry name" value="TRANSMEMBRANE 9 SUPERFAMILY PROTEIN"/>
    <property type="match status" value="1"/>
</dbReference>
<keyword evidence="4" id="KW-0489">Methyltransferase</keyword>
<evidence type="ECO:0000256" key="10">
    <source>
        <dbReference type="ARBA" id="ARBA00023034"/>
    </source>
</evidence>
<evidence type="ECO:0000256" key="11">
    <source>
        <dbReference type="ARBA" id="ARBA00023136"/>
    </source>
</evidence>
<comment type="caution">
    <text evidence="14">The sequence shown here is derived from an EMBL/GenBank/DDBJ whole genome shotgun (WGS) entry which is preliminary data.</text>
</comment>
<evidence type="ECO:0000256" key="8">
    <source>
        <dbReference type="ARBA" id="ARBA00022753"/>
    </source>
</evidence>
<feature type="transmembrane region" description="Helical" evidence="12">
    <location>
        <begin position="742"/>
        <end position="775"/>
    </location>
</feature>
<dbReference type="GO" id="GO:0072657">
    <property type="term" value="P:protein localization to membrane"/>
    <property type="evidence" value="ECO:0007669"/>
    <property type="project" value="TreeGrafter"/>
</dbReference>
<feature type="transmembrane region" description="Helical" evidence="12">
    <location>
        <begin position="556"/>
        <end position="577"/>
    </location>
</feature>
<feature type="transmembrane region" description="Helical" evidence="12">
    <location>
        <begin position="670"/>
        <end position="698"/>
    </location>
</feature>
<comment type="similarity">
    <text evidence="3 12">Belongs to the nonaspanin (TM9SF) (TC 9.A.2) family.</text>
</comment>
<dbReference type="InterPro" id="IPR004240">
    <property type="entry name" value="EMP70"/>
</dbReference>
<dbReference type="Pfam" id="PF02990">
    <property type="entry name" value="EMP70"/>
    <property type="match status" value="1"/>
</dbReference>
<evidence type="ECO:0000256" key="4">
    <source>
        <dbReference type="ARBA" id="ARBA00022603"/>
    </source>
</evidence>
<dbReference type="InterPro" id="IPR029026">
    <property type="entry name" value="tRNA_m1G_MTases_N"/>
</dbReference>
<evidence type="ECO:0000313" key="14">
    <source>
        <dbReference type="EMBL" id="KAJ0980724.1"/>
    </source>
</evidence>
<keyword evidence="6 12" id="KW-0812">Transmembrane</keyword>
<keyword evidence="8" id="KW-0967">Endosome</keyword>
<evidence type="ECO:0000256" key="1">
    <source>
        <dbReference type="ARBA" id="ARBA00004337"/>
    </source>
</evidence>
<evidence type="ECO:0000256" key="6">
    <source>
        <dbReference type="ARBA" id="ARBA00022692"/>
    </source>
</evidence>
<feature type="transmembrane region" description="Helical" evidence="12">
    <location>
        <begin position="710"/>
        <end position="730"/>
    </location>
</feature>
<dbReference type="GO" id="GO:0003723">
    <property type="term" value="F:RNA binding"/>
    <property type="evidence" value="ECO:0007669"/>
    <property type="project" value="InterPro"/>
</dbReference>
<dbReference type="GO" id="GO:0000139">
    <property type="term" value="C:Golgi membrane"/>
    <property type="evidence" value="ECO:0007669"/>
    <property type="project" value="UniProtKB-SubCell"/>
</dbReference>
<evidence type="ECO:0000313" key="15">
    <source>
        <dbReference type="Proteomes" id="UP001085076"/>
    </source>
</evidence>
<evidence type="ECO:0000256" key="9">
    <source>
        <dbReference type="ARBA" id="ARBA00022989"/>
    </source>
</evidence>
<dbReference type="SUPFAM" id="SSF75217">
    <property type="entry name" value="alpha/beta knot"/>
    <property type="match status" value="1"/>
</dbReference>